<proteinExistence type="predicted"/>
<sequence>MKITVIIIVLTFFVGCSKKDDAQEQFLYDLDVNISLNTTSGEDLLDQTNPNSFKKAEIKTYHLINGKEQVVGADDIIFQYNNEGINYFRTFVNYEGNDEFPITYIDWSETDRDTIKAEIYKSKSRIIRTKIWYNGELKWDGNDPKGCYFDIIK</sequence>
<dbReference type="RefSeq" id="WP_014782788.1">
    <property type="nucleotide sequence ID" value="NC_018013.1"/>
</dbReference>
<gene>
    <name evidence="1" type="ordered locus">Aeqsu_2071</name>
</gene>
<dbReference type="AlphaFoldDB" id="I3YX17"/>
<reference evidence="1 2" key="1">
    <citation type="submission" date="2012-06" db="EMBL/GenBank/DDBJ databases">
        <title>The complete genome of Aequorivita sublithincola DSM 14238.</title>
        <authorList>
            <consortium name="US DOE Joint Genome Institute (JGI-PGF)"/>
            <person name="Lucas S."/>
            <person name="Copeland A."/>
            <person name="Lapidus A."/>
            <person name="Goodwin L."/>
            <person name="Pitluck S."/>
            <person name="Peters L."/>
            <person name="Munk A.C.C."/>
            <person name="Kyrpides N."/>
            <person name="Mavromatis K."/>
            <person name="Pagani I."/>
            <person name="Ivanova N."/>
            <person name="Ovchinnikova G."/>
            <person name="Zeytun A."/>
            <person name="Detter J.C."/>
            <person name="Han C."/>
            <person name="Land M."/>
            <person name="Hauser L."/>
            <person name="Markowitz V."/>
            <person name="Cheng J.-F."/>
            <person name="Hugenholtz P."/>
            <person name="Woyke T."/>
            <person name="Wu D."/>
            <person name="Tindall B."/>
            <person name="Faehnrich R."/>
            <person name="Brambilla E."/>
            <person name="Klenk H.-P."/>
            <person name="Eisen J.A."/>
        </authorList>
    </citation>
    <scope>NUCLEOTIDE SEQUENCE [LARGE SCALE GENOMIC DNA]</scope>
    <source>
        <strain evidence="2">DSM 14238 / LMG 21431 / ACAM 643 / 9-3</strain>
    </source>
</reference>
<dbReference type="PROSITE" id="PS51257">
    <property type="entry name" value="PROKAR_LIPOPROTEIN"/>
    <property type="match status" value="1"/>
</dbReference>
<name>I3YX17_AEQSU</name>
<dbReference type="KEGG" id="asl:Aeqsu_2071"/>
<dbReference type="OrthoDB" id="999541at2"/>
<evidence type="ECO:0000313" key="2">
    <source>
        <dbReference type="Proteomes" id="UP000006049"/>
    </source>
</evidence>
<accession>I3YX17</accession>
<dbReference type="HOGENOM" id="CLU_139686_0_0_10"/>
<protein>
    <recommendedName>
        <fullName evidence="3">Lipoprotein</fullName>
    </recommendedName>
</protein>
<keyword evidence="2" id="KW-1185">Reference proteome</keyword>
<dbReference type="Proteomes" id="UP000006049">
    <property type="component" value="Chromosome"/>
</dbReference>
<evidence type="ECO:0008006" key="3">
    <source>
        <dbReference type="Google" id="ProtNLM"/>
    </source>
</evidence>
<dbReference type="EMBL" id="CP003280">
    <property type="protein sequence ID" value="AFL81535.1"/>
    <property type="molecule type" value="Genomic_DNA"/>
</dbReference>
<evidence type="ECO:0000313" key="1">
    <source>
        <dbReference type="EMBL" id="AFL81535.1"/>
    </source>
</evidence>
<dbReference type="eggNOG" id="ENOG50333TX">
    <property type="taxonomic scope" value="Bacteria"/>
</dbReference>
<organism evidence="1 2">
    <name type="scientific">Aequorivita sublithincola (strain DSM 14238 / LMG 21431 / ACAM 643 / 9-3)</name>
    <dbReference type="NCBI Taxonomy" id="746697"/>
    <lineage>
        <taxon>Bacteria</taxon>
        <taxon>Pseudomonadati</taxon>
        <taxon>Bacteroidota</taxon>
        <taxon>Flavobacteriia</taxon>
        <taxon>Flavobacteriales</taxon>
        <taxon>Flavobacteriaceae</taxon>
        <taxon>Aequorivita</taxon>
    </lineage>
</organism>